<reference evidence="1 2" key="1">
    <citation type="submission" date="2023-07" db="EMBL/GenBank/DDBJ databases">
        <title>Sorghum-associated microbial communities from plants grown in Nebraska, USA.</title>
        <authorList>
            <person name="Schachtman D."/>
        </authorList>
    </citation>
    <scope>NUCLEOTIDE SEQUENCE [LARGE SCALE GENOMIC DNA]</scope>
    <source>
        <strain evidence="1 2">BE190</strain>
    </source>
</reference>
<sequence>MNSVIHSETRRKYVHVGSGTASMLRTVSEQMPEFILLDNRTIQLIKNYQ</sequence>
<dbReference type="EMBL" id="JAVDVX010000001">
    <property type="protein sequence ID" value="MDR7088309.1"/>
    <property type="molecule type" value="Genomic_DNA"/>
</dbReference>
<keyword evidence="2" id="KW-1185">Reference proteome</keyword>
<comment type="caution">
    <text evidence="1">The sequence shown here is derived from an EMBL/GenBank/DDBJ whole genome shotgun (WGS) entry which is preliminary data.</text>
</comment>
<dbReference type="Proteomes" id="UP001253595">
    <property type="component" value="Unassembled WGS sequence"/>
</dbReference>
<name>A0ABU1UT01_9GAMM</name>
<organism evidence="1 2">
    <name type="scientific">Cellvibrio fibrivorans</name>
    <dbReference type="NCBI Taxonomy" id="126350"/>
    <lineage>
        <taxon>Bacteria</taxon>
        <taxon>Pseudomonadati</taxon>
        <taxon>Pseudomonadota</taxon>
        <taxon>Gammaproteobacteria</taxon>
        <taxon>Cellvibrionales</taxon>
        <taxon>Cellvibrionaceae</taxon>
        <taxon>Cellvibrio</taxon>
    </lineage>
</organism>
<dbReference type="RefSeq" id="WP_310067771.1">
    <property type="nucleotide sequence ID" value="NZ_JAVDVX010000001.1"/>
</dbReference>
<evidence type="ECO:0000313" key="2">
    <source>
        <dbReference type="Proteomes" id="UP001253595"/>
    </source>
</evidence>
<evidence type="ECO:0000313" key="1">
    <source>
        <dbReference type="EMBL" id="MDR7088309.1"/>
    </source>
</evidence>
<accession>A0ABU1UT01</accession>
<gene>
    <name evidence="1" type="ORF">J2X05_000312</name>
</gene>
<proteinExistence type="predicted"/>
<protein>
    <submittedName>
        <fullName evidence="1">Uncharacterized protein</fullName>
    </submittedName>
</protein>